<dbReference type="Pfam" id="PF00356">
    <property type="entry name" value="LacI"/>
    <property type="match status" value="1"/>
</dbReference>
<evidence type="ECO:0000313" key="9">
    <source>
        <dbReference type="Proteomes" id="UP001187066"/>
    </source>
</evidence>
<dbReference type="SUPFAM" id="SSF47413">
    <property type="entry name" value="lambda repressor-like DNA-binding domains"/>
    <property type="match status" value="1"/>
</dbReference>
<dbReference type="Proteomes" id="UP000275331">
    <property type="component" value="Unassembled WGS sequence"/>
</dbReference>
<dbReference type="PROSITE" id="PS50932">
    <property type="entry name" value="HTH_LACI_2"/>
    <property type="match status" value="1"/>
</dbReference>
<evidence type="ECO:0000256" key="3">
    <source>
        <dbReference type="ARBA" id="ARBA00023125"/>
    </source>
</evidence>
<dbReference type="CDD" id="cd01575">
    <property type="entry name" value="PBP1_GntR"/>
    <property type="match status" value="1"/>
</dbReference>
<dbReference type="FunFam" id="1.10.260.40:FF:000012">
    <property type="entry name" value="HTH-type transcriptional regulator GntR"/>
    <property type="match status" value="1"/>
</dbReference>
<keyword evidence="3" id="KW-0238">DNA-binding</keyword>
<keyword evidence="9" id="KW-1185">Reference proteome</keyword>
<evidence type="ECO:0000256" key="1">
    <source>
        <dbReference type="ARBA" id="ARBA00022491"/>
    </source>
</evidence>
<evidence type="ECO:0000313" key="6">
    <source>
        <dbReference type="EMBL" id="MDV7022291.1"/>
    </source>
</evidence>
<dbReference type="Gene3D" id="1.10.260.40">
    <property type="entry name" value="lambda repressor-like DNA-binding domains"/>
    <property type="match status" value="1"/>
</dbReference>
<reference evidence="6 9" key="2">
    <citation type="submission" date="2023-10" db="EMBL/GenBank/DDBJ databases">
        <authorList>
            <person name="Dale J."/>
        </authorList>
    </citation>
    <scope>NUCLEOTIDE SEQUENCE [LARGE SCALE GENOMIC DNA]</scope>
    <source>
        <strain evidence="6 9">2023EL-00970</strain>
    </source>
</reference>
<dbReference type="SMART" id="SM00354">
    <property type="entry name" value="HTH_LACI"/>
    <property type="match status" value="1"/>
</dbReference>
<evidence type="ECO:0000256" key="2">
    <source>
        <dbReference type="ARBA" id="ARBA00023015"/>
    </source>
</evidence>
<dbReference type="InterPro" id="IPR001761">
    <property type="entry name" value="Peripla_BP/Lac1_sug-bd_dom"/>
</dbReference>
<dbReference type="AlphaFoldDB" id="A0A3R9F831"/>
<accession>A0A3R9F831</accession>
<dbReference type="Proteomes" id="UP001187066">
    <property type="component" value="Unassembled WGS sequence"/>
</dbReference>
<dbReference type="EMBL" id="RHXB01000003">
    <property type="protein sequence ID" value="RSE27860.1"/>
    <property type="molecule type" value="Genomic_DNA"/>
</dbReference>
<gene>
    <name evidence="7" type="primary">gntR</name>
    <name evidence="7" type="ORF">EGT71_05560</name>
    <name evidence="6" type="ORF">R4P48_06295</name>
</gene>
<dbReference type="FunFam" id="3.40.50.2300:FF:000062">
    <property type="entry name" value="HTH-type transcriptional regulator GntR"/>
    <property type="match status" value="1"/>
</dbReference>
<evidence type="ECO:0000256" key="4">
    <source>
        <dbReference type="ARBA" id="ARBA00023163"/>
    </source>
</evidence>
<dbReference type="Gene3D" id="3.40.50.2300">
    <property type="match status" value="2"/>
</dbReference>
<dbReference type="EMBL" id="JAWLOF010000003">
    <property type="protein sequence ID" value="MDV7022291.1"/>
    <property type="molecule type" value="Genomic_DNA"/>
</dbReference>
<dbReference type="GO" id="GO:0003700">
    <property type="term" value="F:DNA-binding transcription factor activity"/>
    <property type="evidence" value="ECO:0007669"/>
    <property type="project" value="TreeGrafter"/>
</dbReference>
<dbReference type="NCBIfam" id="NF011563">
    <property type="entry name" value="PRK14987.1"/>
    <property type="match status" value="1"/>
</dbReference>
<keyword evidence="2" id="KW-0805">Transcription regulation</keyword>
<dbReference type="GO" id="GO:0000976">
    <property type="term" value="F:transcription cis-regulatory region binding"/>
    <property type="evidence" value="ECO:0007669"/>
    <property type="project" value="TreeGrafter"/>
</dbReference>
<dbReference type="PROSITE" id="PS00356">
    <property type="entry name" value="HTH_LACI_1"/>
    <property type="match status" value="1"/>
</dbReference>
<comment type="caution">
    <text evidence="7">The sequence shown here is derived from an EMBL/GenBank/DDBJ whole genome shotgun (WGS) entry which is preliminary data.</text>
</comment>
<dbReference type="CDD" id="cd01392">
    <property type="entry name" value="HTH_LacI"/>
    <property type="match status" value="1"/>
</dbReference>
<dbReference type="InterPro" id="IPR000843">
    <property type="entry name" value="HTH_LacI"/>
</dbReference>
<dbReference type="InterPro" id="IPR010982">
    <property type="entry name" value="Lambda_DNA-bd_dom_sf"/>
</dbReference>
<organism evidence="7 8">
    <name type="scientific">Atlantibacter subterraneus</name>
    <dbReference type="NCBI Taxonomy" id="255519"/>
    <lineage>
        <taxon>Bacteria</taxon>
        <taxon>Pseudomonadati</taxon>
        <taxon>Pseudomonadota</taxon>
        <taxon>Gammaproteobacteria</taxon>
        <taxon>Enterobacterales</taxon>
        <taxon>Enterobacteriaceae</taxon>
        <taxon>Atlantibacter</taxon>
    </lineage>
</organism>
<dbReference type="GeneID" id="84663225"/>
<protein>
    <submittedName>
        <fullName evidence="6">Gluconate operon transcriptional repressor GntR</fullName>
    </submittedName>
    <submittedName>
        <fullName evidence="7">HTH-type transcriptional regulator GntR</fullName>
    </submittedName>
</protein>
<dbReference type="OrthoDB" id="5681588at2"/>
<dbReference type="InterPro" id="IPR028082">
    <property type="entry name" value="Peripla_BP_I"/>
</dbReference>
<name>A0A3R9F831_9ENTR</name>
<evidence type="ECO:0000259" key="5">
    <source>
        <dbReference type="PROSITE" id="PS50932"/>
    </source>
</evidence>
<dbReference type="SUPFAM" id="SSF53822">
    <property type="entry name" value="Periplasmic binding protein-like I"/>
    <property type="match status" value="1"/>
</dbReference>
<dbReference type="PANTHER" id="PTHR30146:SF2">
    <property type="entry name" value="HTH-TYPE TRANSCRIPTIONAL REGULATOR GNTR"/>
    <property type="match status" value="1"/>
</dbReference>
<keyword evidence="1" id="KW-0678">Repressor</keyword>
<keyword evidence="4" id="KW-0804">Transcription</keyword>
<evidence type="ECO:0000313" key="7">
    <source>
        <dbReference type="EMBL" id="RSE27860.1"/>
    </source>
</evidence>
<sequence length="331" mass="36667">MKKKRPVLQDVADRVGVTKMTVSRFLRNPEQVSEALRGKIAAALDELGYIPNRAPDILSNATSRAIGVLLPSLTNQVFAEVLRGIESVIDAHGYQTMLAHYGYKPELEEERLESMLSWNIDGLILTERTHTPRTLKMIEVAGIPVVELMDSVSPCLDIAVGFNNFEAARQMTAEIIVRGHTHVAYLGARLDERTIQKQRGYEQAMRDAGLTPYSVMVEQSSSYSTGIELLRQARREFPQLDSIFCTNDDLAIGAAFECQRLGLRIPDDMAIAGFHGHDIGQVMEPRLASVLTPRERMGRIGAERLLARIRGEIVTPKLLDLGFTLSPGGSI</sequence>
<proteinExistence type="predicted"/>
<reference evidence="7 8" key="1">
    <citation type="submission" date="2018-10" db="EMBL/GenBank/DDBJ databases">
        <title>Transmission dynamics of multidrug resistant bacteria on intensive care unit surfaces.</title>
        <authorList>
            <person name="D'Souza A.W."/>
            <person name="Potter R.F."/>
            <person name="Wallace M."/>
            <person name="Shupe A."/>
            <person name="Patel S."/>
            <person name="Sun S."/>
            <person name="Gul D."/>
            <person name="Kwon J.H."/>
            <person name="Andleeb S."/>
            <person name="Burnham C.-A.D."/>
            <person name="Dantas G."/>
        </authorList>
    </citation>
    <scope>NUCLEOTIDE SEQUENCE [LARGE SCALE GENOMIC DNA]</scope>
    <source>
        <strain evidence="7 8">AS_373</strain>
    </source>
</reference>
<evidence type="ECO:0000313" key="8">
    <source>
        <dbReference type="Proteomes" id="UP000275331"/>
    </source>
</evidence>
<dbReference type="PANTHER" id="PTHR30146">
    <property type="entry name" value="LACI-RELATED TRANSCRIPTIONAL REPRESSOR"/>
    <property type="match status" value="1"/>
</dbReference>
<dbReference type="GO" id="GO:0005829">
    <property type="term" value="C:cytosol"/>
    <property type="evidence" value="ECO:0007669"/>
    <property type="project" value="UniProtKB-ARBA"/>
</dbReference>
<dbReference type="Pfam" id="PF00532">
    <property type="entry name" value="Peripla_BP_1"/>
    <property type="match status" value="1"/>
</dbReference>
<dbReference type="RefSeq" id="WP_125292594.1">
    <property type="nucleotide sequence ID" value="NZ_CP100494.1"/>
</dbReference>
<feature type="domain" description="HTH lacI-type" evidence="5">
    <location>
        <begin position="6"/>
        <end position="60"/>
    </location>
</feature>